<protein>
    <recommendedName>
        <fullName evidence="9">Proteasome subunit beta</fullName>
    </recommendedName>
</protein>
<accession>A0A058ZAJ0</accession>
<proteinExistence type="inferred from homology"/>
<reference evidence="12" key="1">
    <citation type="submission" date="2013-04" db="EMBL/GenBank/DDBJ databases">
        <title>The Genome Sequence of Fonticula alba ATCC 38817.</title>
        <authorList>
            <consortium name="The Broad Institute Genomics Platform"/>
            <person name="Russ C."/>
            <person name="Cuomo C."/>
            <person name="Burger G."/>
            <person name="Gray M.W."/>
            <person name="Holland P.W.H."/>
            <person name="King N."/>
            <person name="Lang F.B.F."/>
            <person name="Roger A.J."/>
            <person name="Ruiz-Trillo I."/>
            <person name="Brown M."/>
            <person name="Walker B."/>
            <person name="Young S."/>
            <person name="Zeng Q."/>
            <person name="Gargeya S."/>
            <person name="Fitzgerald M."/>
            <person name="Haas B."/>
            <person name="Abouelleil A."/>
            <person name="Allen A.W."/>
            <person name="Alvarado L."/>
            <person name="Arachchi H.M."/>
            <person name="Berlin A.M."/>
            <person name="Chapman S.B."/>
            <person name="Gainer-Dewar J."/>
            <person name="Goldberg J."/>
            <person name="Griggs A."/>
            <person name="Gujja S."/>
            <person name="Hansen M."/>
            <person name="Howarth C."/>
            <person name="Imamovic A."/>
            <person name="Ireland A."/>
            <person name="Larimer J."/>
            <person name="McCowan C."/>
            <person name="Murphy C."/>
            <person name="Pearson M."/>
            <person name="Poon T.W."/>
            <person name="Priest M."/>
            <person name="Roberts A."/>
            <person name="Saif S."/>
            <person name="Shea T."/>
            <person name="Sisk P."/>
            <person name="Sykes S."/>
            <person name="Wortman J."/>
            <person name="Nusbaum C."/>
            <person name="Birren B."/>
        </authorList>
    </citation>
    <scope>NUCLEOTIDE SEQUENCE [LARGE SCALE GENOMIC DNA]</scope>
    <source>
        <strain evidence="12">ATCC 38817</strain>
    </source>
</reference>
<dbReference type="PANTHER" id="PTHR32194">
    <property type="entry name" value="METALLOPROTEASE TLDD"/>
    <property type="match status" value="1"/>
</dbReference>
<dbReference type="EMBL" id="KB932203">
    <property type="protein sequence ID" value="KCV71390.1"/>
    <property type="molecule type" value="Genomic_DNA"/>
</dbReference>
<keyword evidence="13" id="KW-1185">Reference proteome</keyword>
<keyword evidence="7 9" id="KW-0539">Nucleus</keyword>
<dbReference type="PROSITE" id="PS51476">
    <property type="entry name" value="PROTEASOME_BETA_2"/>
    <property type="match status" value="1"/>
</dbReference>
<dbReference type="Pfam" id="PF12465">
    <property type="entry name" value="Pr_beta_C"/>
    <property type="match status" value="1"/>
</dbReference>
<gene>
    <name evidence="12" type="ORF">H696_02339</name>
</gene>
<dbReference type="InterPro" id="IPR001353">
    <property type="entry name" value="Proteasome_sua/b"/>
</dbReference>
<evidence type="ECO:0000256" key="3">
    <source>
        <dbReference type="ARBA" id="ARBA00022670"/>
    </source>
</evidence>
<organism evidence="12">
    <name type="scientific">Fonticula alba</name>
    <name type="common">Slime mold</name>
    <dbReference type="NCBI Taxonomy" id="691883"/>
    <lineage>
        <taxon>Eukaryota</taxon>
        <taxon>Rotosphaerida</taxon>
        <taxon>Fonticulaceae</taxon>
        <taxon>Fonticula</taxon>
    </lineage>
</organism>
<dbReference type="FunFam" id="3.60.20.10:FF:000005">
    <property type="entry name" value="Proteasome subunit beta type-2"/>
    <property type="match status" value="1"/>
</dbReference>
<dbReference type="InterPro" id="IPR000243">
    <property type="entry name" value="Pept_T1A_subB"/>
</dbReference>
<keyword evidence="3" id="KW-0645">Protease</keyword>
<evidence type="ECO:0000256" key="9">
    <source>
        <dbReference type="RuleBase" id="RU004203"/>
    </source>
</evidence>
<feature type="compositionally biased region" description="Low complexity" evidence="10">
    <location>
        <begin position="290"/>
        <end position="303"/>
    </location>
</feature>
<dbReference type="GO" id="GO:0051603">
    <property type="term" value="P:proteolysis involved in protein catabolic process"/>
    <property type="evidence" value="ECO:0007669"/>
    <property type="project" value="InterPro"/>
</dbReference>
<dbReference type="Pfam" id="PF00227">
    <property type="entry name" value="Proteasome"/>
    <property type="match status" value="1"/>
</dbReference>
<comment type="subunit">
    <text evidence="9">Component of the proteasome complex.</text>
</comment>
<dbReference type="Proteomes" id="UP000030693">
    <property type="component" value="Unassembled WGS sequence"/>
</dbReference>
<comment type="similarity">
    <text evidence="9">Belongs to the peptidase T1B family.</text>
</comment>
<dbReference type="GO" id="GO:0005634">
    <property type="term" value="C:nucleus"/>
    <property type="evidence" value="ECO:0007669"/>
    <property type="project" value="UniProtKB-SubCell"/>
</dbReference>
<evidence type="ECO:0000256" key="1">
    <source>
        <dbReference type="ARBA" id="ARBA00001198"/>
    </source>
</evidence>
<dbReference type="STRING" id="691883.A0A058ZAJ0"/>
<evidence type="ECO:0000256" key="4">
    <source>
        <dbReference type="ARBA" id="ARBA00022698"/>
    </source>
</evidence>
<dbReference type="GO" id="GO:0005839">
    <property type="term" value="C:proteasome core complex"/>
    <property type="evidence" value="ECO:0007669"/>
    <property type="project" value="InterPro"/>
</dbReference>
<evidence type="ECO:0000256" key="6">
    <source>
        <dbReference type="ARBA" id="ARBA00022942"/>
    </source>
</evidence>
<keyword evidence="5" id="KW-0378">Hydrolase</keyword>
<evidence type="ECO:0000256" key="2">
    <source>
        <dbReference type="ARBA" id="ARBA00022490"/>
    </source>
</evidence>
<dbReference type="GeneID" id="20527064"/>
<feature type="region of interest" description="Disordered" evidence="10">
    <location>
        <begin position="282"/>
        <end position="303"/>
    </location>
</feature>
<dbReference type="PRINTS" id="PR00141">
    <property type="entry name" value="PROTEASOME"/>
</dbReference>
<dbReference type="GO" id="GO:0005737">
    <property type="term" value="C:cytoplasm"/>
    <property type="evidence" value="ECO:0007669"/>
    <property type="project" value="UniProtKB-SubCell"/>
</dbReference>
<dbReference type="InterPro" id="IPR024689">
    <property type="entry name" value="Proteasome_bsu_C"/>
</dbReference>
<dbReference type="PROSITE" id="PS00854">
    <property type="entry name" value="PROTEASOME_BETA_1"/>
    <property type="match status" value="1"/>
</dbReference>
<dbReference type="CDD" id="cd03763">
    <property type="entry name" value="proteasome_beta_type_7"/>
    <property type="match status" value="1"/>
</dbReference>
<evidence type="ECO:0000313" key="13">
    <source>
        <dbReference type="Proteomes" id="UP000030693"/>
    </source>
</evidence>
<dbReference type="RefSeq" id="XP_009494513.1">
    <property type="nucleotide sequence ID" value="XM_009496238.1"/>
</dbReference>
<keyword evidence="6 9" id="KW-0647">Proteasome</keyword>
<comment type="function">
    <text evidence="9">Component of the proteasome, a multicatalytic proteinase complex which is characterized by its ability to cleave peptides with Arg, Phe, Tyr, Leu, and Glu adjacent to the leaving group at neutral or slightly basic pH. The proteasome has an ATP-dependent proteolytic activity.</text>
</comment>
<dbReference type="OrthoDB" id="429533at2759"/>
<dbReference type="AlphaFoldDB" id="A0A058ZAJ0"/>
<evidence type="ECO:0000313" key="12">
    <source>
        <dbReference type="EMBL" id="KCV71390.1"/>
    </source>
</evidence>
<comment type="subcellular location">
    <subcellularLocation>
        <location evidence="9">Cytoplasm</location>
    </subcellularLocation>
    <subcellularLocation>
        <location evidence="9">Nucleus</location>
    </subcellularLocation>
</comment>
<evidence type="ECO:0000259" key="11">
    <source>
        <dbReference type="Pfam" id="PF12465"/>
    </source>
</evidence>
<dbReference type="InterPro" id="IPR023333">
    <property type="entry name" value="Proteasome_suB-type"/>
</dbReference>
<dbReference type="OMA" id="DHIYCCG"/>
<comment type="catalytic activity">
    <reaction evidence="1">
        <text>Cleavage of peptide bonds with very broad specificity.</text>
        <dbReference type="EC" id="3.4.25.1"/>
    </reaction>
</comment>
<feature type="domain" description="Proteasome beta subunit C-terminal" evidence="11">
    <location>
        <begin position="247"/>
        <end position="267"/>
    </location>
</feature>
<evidence type="ECO:0000256" key="7">
    <source>
        <dbReference type="ARBA" id="ARBA00023242"/>
    </source>
</evidence>
<dbReference type="PANTHER" id="PTHR32194:SF4">
    <property type="entry name" value="PROTEASOME SUBUNIT BETA TYPE-7"/>
    <property type="match status" value="1"/>
</dbReference>
<evidence type="ECO:0000256" key="10">
    <source>
        <dbReference type="SAM" id="MobiDB-lite"/>
    </source>
</evidence>
<sequence>MSNANNTPLPAPASYGGFTFENTHRNALLTRMGYDAPNATKTGTTIAGIVFKGGVMLGADTRSTSGSIVADKNCEKIHRISSNIFCCGAGTAADTENVTGMVEAKLRLHELKTGRKARVVNALTLLKQHLFRYQGHVSAALVLGGVDHTGPRLHTVAPHGSTDTLPYVTMGSGSLAAMSIFESRWKPDMSFDEAAQLVGDSIRAGIFHDLGSGSNVDLTAIYLQEDGTVAVKIMRNIDCPNPKPAPVLNYKYPTGTTAVLTKEVKPFSQLAEVTAISRTIFENNEDDDAAPPAASAPVPMDIN</sequence>
<name>A0A058ZAJ0_FONAL</name>
<feature type="active site" description="Nucleophile" evidence="8">
    <location>
        <position position="44"/>
    </location>
</feature>
<dbReference type="GO" id="GO:0004298">
    <property type="term" value="F:threonine-type endopeptidase activity"/>
    <property type="evidence" value="ECO:0007669"/>
    <property type="project" value="UniProtKB-KW"/>
</dbReference>
<dbReference type="InterPro" id="IPR029055">
    <property type="entry name" value="Ntn_hydrolases_N"/>
</dbReference>
<dbReference type="Gene3D" id="3.60.20.10">
    <property type="entry name" value="Glutamine Phosphoribosylpyrophosphate, subunit 1, domain 1"/>
    <property type="match status" value="1"/>
</dbReference>
<dbReference type="eggNOG" id="KOG0173">
    <property type="taxonomic scope" value="Eukaryota"/>
</dbReference>
<evidence type="ECO:0000256" key="5">
    <source>
        <dbReference type="ARBA" id="ARBA00022801"/>
    </source>
</evidence>
<evidence type="ECO:0000256" key="8">
    <source>
        <dbReference type="PIRSR" id="PIRSR600243-1"/>
    </source>
</evidence>
<dbReference type="SUPFAM" id="SSF56235">
    <property type="entry name" value="N-terminal nucleophile aminohydrolases (Ntn hydrolases)"/>
    <property type="match status" value="1"/>
</dbReference>
<dbReference type="InterPro" id="IPR016050">
    <property type="entry name" value="Proteasome_bsu_CS"/>
</dbReference>
<keyword evidence="4" id="KW-0888">Threonine protease</keyword>
<keyword evidence="2 9" id="KW-0963">Cytoplasm</keyword>